<feature type="signal peptide" evidence="1">
    <location>
        <begin position="1"/>
        <end position="17"/>
    </location>
</feature>
<evidence type="ECO:0000313" key="3">
    <source>
        <dbReference type="EMBL" id="NLR63042.1"/>
    </source>
</evidence>
<proteinExistence type="predicted"/>
<feature type="chain" id="PRO_5032711769" evidence="1">
    <location>
        <begin position="18"/>
        <end position="377"/>
    </location>
</feature>
<dbReference type="InterPro" id="IPR050491">
    <property type="entry name" value="AmpC-like"/>
</dbReference>
<evidence type="ECO:0000259" key="2">
    <source>
        <dbReference type="Pfam" id="PF00144"/>
    </source>
</evidence>
<dbReference type="Gene3D" id="3.40.710.10">
    <property type="entry name" value="DD-peptidase/beta-lactamase superfamily"/>
    <property type="match status" value="1"/>
</dbReference>
<dbReference type="PANTHER" id="PTHR46825">
    <property type="entry name" value="D-ALANYL-D-ALANINE-CARBOXYPEPTIDASE/ENDOPEPTIDASE AMPH"/>
    <property type="match status" value="1"/>
</dbReference>
<dbReference type="Proteomes" id="UP000570474">
    <property type="component" value="Unassembled WGS sequence"/>
</dbReference>
<evidence type="ECO:0000313" key="4">
    <source>
        <dbReference type="Proteomes" id="UP000570474"/>
    </source>
</evidence>
<reference evidence="3 4" key="1">
    <citation type="submission" date="2020-04" db="EMBL/GenBank/DDBJ databases">
        <authorList>
            <person name="Yin C."/>
        </authorList>
    </citation>
    <scope>NUCLEOTIDE SEQUENCE [LARGE SCALE GENOMIC DNA]</scope>
    <source>
        <strain evidence="3 4">Ae27</strain>
    </source>
</reference>
<dbReference type="Pfam" id="PF00144">
    <property type="entry name" value="Beta-lactamase"/>
    <property type="match status" value="1"/>
</dbReference>
<dbReference type="RefSeq" id="WP_168869062.1">
    <property type="nucleotide sequence ID" value="NZ_JABAIA010000001.1"/>
</dbReference>
<dbReference type="EMBL" id="JABAIA010000001">
    <property type="protein sequence ID" value="NLR63042.1"/>
    <property type="molecule type" value="Genomic_DNA"/>
</dbReference>
<dbReference type="InterPro" id="IPR001466">
    <property type="entry name" value="Beta-lactam-related"/>
</dbReference>
<accession>A0A847RJ79</accession>
<dbReference type="AlphaFoldDB" id="A0A847RJ79"/>
<organism evidence="3 4">
    <name type="scientific">Chitinophaga varians</name>
    <dbReference type="NCBI Taxonomy" id="2202339"/>
    <lineage>
        <taxon>Bacteria</taxon>
        <taxon>Pseudomonadati</taxon>
        <taxon>Bacteroidota</taxon>
        <taxon>Chitinophagia</taxon>
        <taxon>Chitinophagales</taxon>
        <taxon>Chitinophagaceae</taxon>
        <taxon>Chitinophaga</taxon>
    </lineage>
</organism>
<dbReference type="PANTHER" id="PTHR46825:SF8">
    <property type="entry name" value="BETA-LACTAMASE-RELATED"/>
    <property type="match status" value="1"/>
</dbReference>
<evidence type="ECO:0000256" key="1">
    <source>
        <dbReference type="SAM" id="SignalP"/>
    </source>
</evidence>
<protein>
    <submittedName>
        <fullName evidence="3">Beta-lactamase family protein</fullName>
    </submittedName>
</protein>
<gene>
    <name evidence="3" type="ORF">HGH92_01870</name>
</gene>
<comment type="caution">
    <text evidence="3">The sequence shown here is derived from an EMBL/GenBank/DDBJ whole genome shotgun (WGS) entry which is preliminary data.</text>
</comment>
<dbReference type="InterPro" id="IPR012338">
    <property type="entry name" value="Beta-lactam/transpept-like"/>
</dbReference>
<sequence length="377" mass="42010">MKSALSICFIITTGLFAGVKTHAQQSILTDNPLKNKLDSAVHQAALIYLKNDSANGLVIGVTQNGQRRLYRYGENVKGSGQLTPPGLYYNIGSVAKTFVATMLAVAVTEKKAALHDDIRKYLPGTFDNLQFNGHPIRLVDLANHTSGLPGSFHDYSWAADRLKGQTLSEQADFFATYTQDSLLADLHRLRPDTIPGTRFRYNSAAYMLLTCILERIYRQSYDQLVTTYLQKHFGMLHTTPLLTRTELRNTAQGYNRQGDQVAYINLKGYFIGPSMNATVSDIVSYLQAQLAEKNEAIRLSHRTTFGKTTDGFGVGLGWMANVENGQRYFYHDGNTKLGFNTLCTVYPGQQLGIVIIANDVVGQDRLGQLENNIRKFM</sequence>
<keyword evidence="4" id="KW-1185">Reference proteome</keyword>
<name>A0A847RJ79_9BACT</name>
<dbReference type="SUPFAM" id="SSF56601">
    <property type="entry name" value="beta-lactamase/transpeptidase-like"/>
    <property type="match status" value="1"/>
</dbReference>
<keyword evidence="1" id="KW-0732">Signal</keyword>
<feature type="domain" description="Beta-lactamase-related" evidence="2">
    <location>
        <begin position="53"/>
        <end position="365"/>
    </location>
</feature>